<dbReference type="GO" id="GO:0010181">
    <property type="term" value="F:FMN binding"/>
    <property type="evidence" value="ECO:0007669"/>
    <property type="project" value="InterPro"/>
</dbReference>
<dbReference type="SUPFAM" id="SSF52218">
    <property type="entry name" value="Flavoproteins"/>
    <property type="match status" value="1"/>
</dbReference>
<dbReference type="InterPro" id="IPR029039">
    <property type="entry name" value="Flavoprotein-like_sf"/>
</dbReference>
<reference evidence="2 3" key="1">
    <citation type="journal article" date="2015" name="Genome Announc.">
        <title>Expanding the biotechnology potential of lactobacilli through comparative genomics of 213 strains and associated genera.</title>
        <authorList>
            <person name="Sun Z."/>
            <person name="Harris H.M."/>
            <person name="McCann A."/>
            <person name="Guo C."/>
            <person name="Argimon S."/>
            <person name="Zhang W."/>
            <person name="Yang X."/>
            <person name="Jeffery I.B."/>
            <person name="Cooney J.C."/>
            <person name="Kagawa T.F."/>
            <person name="Liu W."/>
            <person name="Song Y."/>
            <person name="Salvetti E."/>
            <person name="Wrobel A."/>
            <person name="Rasinkangas P."/>
            <person name="Parkhill J."/>
            <person name="Rea M.C."/>
            <person name="O'Sullivan O."/>
            <person name="Ritari J."/>
            <person name="Douillard F.P."/>
            <person name="Paul Ross R."/>
            <person name="Yang R."/>
            <person name="Briner A.E."/>
            <person name="Felis G.E."/>
            <person name="de Vos W.M."/>
            <person name="Barrangou R."/>
            <person name="Klaenhammer T.R."/>
            <person name="Caufield P.W."/>
            <person name="Cui Y."/>
            <person name="Zhang H."/>
            <person name="O'Toole P.W."/>
        </authorList>
    </citation>
    <scope>NUCLEOTIDE SEQUENCE [LARGE SCALE GENOMIC DNA]</scope>
    <source>
        <strain evidence="2 3">DSM 22301</strain>
    </source>
</reference>
<proteinExistence type="predicted"/>
<dbReference type="AlphaFoldDB" id="A0A0R2K784"/>
<dbReference type="GO" id="GO:0016651">
    <property type="term" value="F:oxidoreductase activity, acting on NAD(P)H"/>
    <property type="evidence" value="ECO:0007669"/>
    <property type="project" value="UniProtKB-ARBA"/>
</dbReference>
<protein>
    <submittedName>
        <fullName evidence="2">Flavodoxin</fullName>
    </submittedName>
</protein>
<dbReference type="PROSITE" id="PS50902">
    <property type="entry name" value="FLAVODOXIN_LIKE"/>
    <property type="match status" value="1"/>
</dbReference>
<comment type="caution">
    <text evidence="2">The sequence shown here is derived from an EMBL/GenBank/DDBJ whole genome shotgun (WGS) entry which is preliminary data.</text>
</comment>
<dbReference type="Pfam" id="PF12682">
    <property type="entry name" value="Flavodoxin_4"/>
    <property type="match status" value="1"/>
</dbReference>
<dbReference type="EMBL" id="JQBY01000014">
    <property type="protein sequence ID" value="KRN82132.1"/>
    <property type="molecule type" value="Genomic_DNA"/>
</dbReference>
<gene>
    <name evidence="2" type="ORF">IV87_GL000509</name>
</gene>
<dbReference type="Proteomes" id="UP000051749">
    <property type="component" value="Unassembled WGS sequence"/>
</dbReference>
<dbReference type="PATRIC" id="fig|319653.3.peg.519"/>
<sequence>MAKVTAKRSLIIYFSVSGTTKKAAEKLQQRIGADIFQLQPAVPYPTSYDGLVAAGQNEKDHQIHPKLGNPLPNLSKYSKIYVGYPTWWSQPPMIIHSLFEQVDFTGKEVVAFSTSASTPLADTIDVIEKLAKKNGATLVLE</sequence>
<dbReference type="InterPro" id="IPR008254">
    <property type="entry name" value="Flavodoxin/NO_synth"/>
</dbReference>
<dbReference type="PANTHER" id="PTHR39201:SF1">
    <property type="entry name" value="FLAVODOXIN-LIKE DOMAIN-CONTAINING PROTEIN"/>
    <property type="match status" value="1"/>
</dbReference>
<accession>A0A0R2K784</accession>
<dbReference type="STRING" id="319653.SAMN04487973_11424"/>
<evidence type="ECO:0000313" key="3">
    <source>
        <dbReference type="Proteomes" id="UP000051749"/>
    </source>
</evidence>
<dbReference type="PANTHER" id="PTHR39201">
    <property type="entry name" value="EXPORTED PROTEIN-RELATED"/>
    <property type="match status" value="1"/>
</dbReference>
<evidence type="ECO:0000313" key="2">
    <source>
        <dbReference type="EMBL" id="KRN82132.1"/>
    </source>
</evidence>
<dbReference type="Gene3D" id="3.40.50.360">
    <property type="match status" value="1"/>
</dbReference>
<name>A0A0R2K784_9LACO</name>
<evidence type="ECO:0000259" key="1">
    <source>
        <dbReference type="PROSITE" id="PS50902"/>
    </source>
</evidence>
<feature type="domain" description="Flavodoxin-like" evidence="1">
    <location>
        <begin position="9"/>
        <end position="141"/>
    </location>
</feature>
<organism evidence="2 3">
    <name type="scientific">Pediococcus ethanolidurans</name>
    <dbReference type="NCBI Taxonomy" id="319653"/>
    <lineage>
        <taxon>Bacteria</taxon>
        <taxon>Bacillati</taxon>
        <taxon>Bacillota</taxon>
        <taxon>Bacilli</taxon>
        <taxon>Lactobacillales</taxon>
        <taxon>Lactobacillaceae</taxon>
        <taxon>Pediococcus</taxon>
    </lineage>
</organism>